<feature type="transmembrane region" description="Helical" evidence="5">
    <location>
        <begin position="248"/>
        <end position="266"/>
    </location>
</feature>
<keyword evidence="4 5" id="KW-0472">Membrane</keyword>
<dbReference type="Proteomes" id="UP000317716">
    <property type="component" value="Unassembled WGS sequence"/>
</dbReference>
<keyword evidence="5" id="KW-1003">Cell membrane</keyword>
<comment type="caution">
    <text evidence="6">The sequence shown here is derived from an EMBL/GenBank/DDBJ whole genome shotgun (WGS) entry which is preliminary data.</text>
</comment>
<comment type="similarity">
    <text evidence="5">Belongs to the 4-toluene sulfonate uptake permease (TSUP) (TC 2.A.102) family.</text>
</comment>
<organism evidence="6 7">
    <name type="scientific">Eiseniibacteriota bacterium</name>
    <dbReference type="NCBI Taxonomy" id="2212470"/>
    <lineage>
        <taxon>Bacteria</taxon>
        <taxon>Candidatus Eiseniibacteriota</taxon>
    </lineage>
</organism>
<protein>
    <recommendedName>
        <fullName evidence="5">Probable membrane transporter protein</fullName>
    </recommendedName>
</protein>
<dbReference type="PANTHER" id="PTHR43701:SF5">
    <property type="entry name" value="MEMBRANE TRANSPORTER PROTEIN-RELATED"/>
    <property type="match status" value="1"/>
</dbReference>
<proteinExistence type="inferred from homology"/>
<evidence type="ECO:0000256" key="4">
    <source>
        <dbReference type="ARBA" id="ARBA00023136"/>
    </source>
</evidence>
<dbReference type="GO" id="GO:0005886">
    <property type="term" value="C:plasma membrane"/>
    <property type="evidence" value="ECO:0007669"/>
    <property type="project" value="UniProtKB-SubCell"/>
</dbReference>
<dbReference type="PANTHER" id="PTHR43701">
    <property type="entry name" value="MEMBRANE TRANSPORTER PROTEIN MJ0441-RELATED"/>
    <property type="match status" value="1"/>
</dbReference>
<dbReference type="EMBL" id="VBOS01000529">
    <property type="protein sequence ID" value="TMQ47476.1"/>
    <property type="molecule type" value="Genomic_DNA"/>
</dbReference>
<accession>A0A538S819</accession>
<feature type="transmembrane region" description="Helical" evidence="5">
    <location>
        <begin position="151"/>
        <end position="174"/>
    </location>
</feature>
<feature type="transmembrane region" description="Helical" evidence="5">
    <location>
        <begin position="44"/>
        <end position="66"/>
    </location>
</feature>
<feature type="transmembrane region" description="Helical" evidence="5">
    <location>
        <begin position="102"/>
        <end position="120"/>
    </location>
</feature>
<sequence>MGLLHVIGYGLLGVAVGALGTLIGAGGGFLLIPILLFLHPGDSAAVLTGISLLVVCANATAGSIAYGRMRRIDVRAGLVFILAGLPGALAGAWATRHIERRVFGPLLGAVLILGGAAIFLSPRAGRVVSPSSRTRTLVEKDGTVHVYAPRIVLGAALSTGVGFLSSLLGIGGGILHVPAMVYLLGFPVHVATATSHFVLAFLALAGVLVHATQGDLAPGYARALPLSAGVVAGAPIGAWLSNRIQGRWILRGLALALASVGLRLLIAR</sequence>
<feature type="transmembrane region" description="Helical" evidence="5">
    <location>
        <begin position="186"/>
        <end position="211"/>
    </location>
</feature>
<evidence type="ECO:0000313" key="7">
    <source>
        <dbReference type="Proteomes" id="UP000317716"/>
    </source>
</evidence>
<dbReference type="InterPro" id="IPR002781">
    <property type="entry name" value="TM_pro_TauE-like"/>
</dbReference>
<feature type="transmembrane region" description="Helical" evidence="5">
    <location>
        <begin position="12"/>
        <end position="38"/>
    </location>
</feature>
<gene>
    <name evidence="6" type="ORF">E6K72_13985</name>
</gene>
<dbReference type="Pfam" id="PF01925">
    <property type="entry name" value="TauE"/>
    <property type="match status" value="1"/>
</dbReference>
<evidence type="ECO:0000256" key="3">
    <source>
        <dbReference type="ARBA" id="ARBA00022989"/>
    </source>
</evidence>
<reference evidence="6 7" key="1">
    <citation type="journal article" date="2019" name="Nat. Microbiol.">
        <title>Mediterranean grassland soil C-N compound turnover is dependent on rainfall and depth, and is mediated by genomically divergent microorganisms.</title>
        <authorList>
            <person name="Diamond S."/>
            <person name="Andeer P.F."/>
            <person name="Li Z."/>
            <person name="Crits-Christoph A."/>
            <person name="Burstein D."/>
            <person name="Anantharaman K."/>
            <person name="Lane K.R."/>
            <person name="Thomas B.C."/>
            <person name="Pan C."/>
            <person name="Northen T.R."/>
            <person name="Banfield J.F."/>
        </authorList>
    </citation>
    <scope>NUCLEOTIDE SEQUENCE [LARGE SCALE GENOMIC DNA]</scope>
    <source>
        <strain evidence="6">WS_2</strain>
    </source>
</reference>
<comment type="subcellular location">
    <subcellularLocation>
        <location evidence="5">Cell membrane</location>
        <topology evidence="5">Multi-pass membrane protein</topology>
    </subcellularLocation>
    <subcellularLocation>
        <location evidence="1">Membrane</location>
        <topology evidence="1">Multi-pass membrane protein</topology>
    </subcellularLocation>
</comment>
<evidence type="ECO:0000256" key="2">
    <source>
        <dbReference type="ARBA" id="ARBA00022692"/>
    </source>
</evidence>
<evidence type="ECO:0000256" key="1">
    <source>
        <dbReference type="ARBA" id="ARBA00004141"/>
    </source>
</evidence>
<keyword evidence="2 5" id="KW-0812">Transmembrane</keyword>
<feature type="transmembrane region" description="Helical" evidence="5">
    <location>
        <begin position="78"/>
        <end position="96"/>
    </location>
</feature>
<name>A0A538S819_UNCEI</name>
<feature type="transmembrane region" description="Helical" evidence="5">
    <location>
        <begin position="223"/>
        <end position="242"/>
    </location>
</feature>
<evidence type="ECO:0000313" key="6">
    <source>
        <dbReference type="EMBL" id="TMQ47476.1"/>
    </source>
</evidence>
<keyword evidence="3 5" id="KW-1133">Transmembrane helix</keyword>
<dbReference type="AlphaFoldDB" id="A0A538S819"/>
<dbReference type="InterPro" id="IPR051598">
    <property type="entry name" value="TSUP/Inactive_protease-like"/>
</dbReference>
<evidence type="ECO:0000256" key="5">
    <source>
        <dbReference type="RuleBase" id="RU363041"/>
    </source>
</evidence>